<evidence type="ECO:0000256" key="2">
    <source>
        <dbReference type="SAM" id="MobiDB-lite"/>
    </source>
</evidence>
<dbReference type="PROSITE" id="PS50089">
    <property type="entry name" value="ZF_RING_2"/>
    <property type="match status" value="1"/>
</dbReference>
<dbReference type="InterPro" id="IPR013083">
    <property type="entry name" value="Znf_RING/FYVE/PHD"/>
</dbReference>
<sequence length="296" mass="34240">MADLVLRKCGVCHEDSIPLDQVLFFQCGHWLCRSCTEHADFRRKSVCHECKQPIGTPHRIYLHLDDLIDQQASEVVSGLRKIDLDTPAVSVERAAGRIRRMHKQSNGDPETSKALLDATKELEERIAPLYSKWAEVKRENDGLVIRLQVLEASNQHYQETTRKAKHIARYEREESERLGKRAEGYRLMLREKDIEIMKLQKELEEREKKTGLLKTKLKALTKAERHKRPPIHDSPNTSLQIGCLGTPGLPTKKLKRPKSKTLLHDLNVDPDKYPNKRRKDDHLDYLSVKDLLPLDK</sequence>
<comment type="caution">
    <text evidence="4">The sequence shown here is derived from an EMBL/GenBank/DDBJ whole genome shotgun (WGS) entry which is preliminary data.</text>
</comment>
<feature type="domain" description="RING-type" evidence="3">
    <location>
        <begin position="9"/>
        <end position="51"/>
    </location>
</feature>
<feature type="compositionally biased region" description="Basic and acidic residues" evidence="2">
    <location>
        <begin position="262"/>
        <end position="280"/>
    </location>
</feature>
<protein>
    <recommendedName>
        <fullName evidence="3">RING-type domain-containing protein</fullName>
    </recommendedName>
</protein>
<evidence type="ECO:0000256" key="1">
    <source>
        <dbReference type="PROSITE-ProRule" id="PRU00175"/>
    </source>
</evidence>
<accession>A0A9W8JW80</accession>
<feature type="compositionally biased region" description="Basic residues" evidence="2">
    <location>
        <begin position="220"/>
        <end position="229"/>
    </location>
</feature>
<dbReference type="SUPFAM" id="SSF57850">
    <property type="entry name" value="RING/U-box"/>
    <property type="match status" value="1"/>
</dbReference>
<keyword evidence="5" id="KW-1185">Reference proteome</keyword>
<keyword evidence="1" id="KW-0479">Metal-binding</keyword>
<reference evidence="4" key="1">
    <citation type="submission" date="2022-07" db="EMBL/GenBank/DDBJ databases">
        <title>Genome Sequence of Agrocybe chaxingu.</title>
        <authorList>
            <person name="Buettner E."/>
        </authorList>
    </citation>
    <scope>NUCLEOTIDE SEQUENCE</scope>
    <source>
        <strain evidence="4">MP-N11</strain>
    </source>
</reference>
<evidence type="ECO:0000259" key="3">
    <source>
        <dbReference type="PROSITE" id="PS50089"/>
    </source>
</evidence>
<keyword evidence="1" id="KW-0862">Zinc</keyword>
<evidence type="ECO:0000313" key="5">
    <source>
        <dbReference type="Proteomes" id="UP001148786"/>
    </source>
</evidence>
<feature type="compositionally biased region" description="Basic residues" evidence="2">
    <location>
        <begin position="252"/>
        <end position="261"/>
    </location>
</feature>
<dbReference type="EMBL" id="JANKHO010000709">
    <property type="protein sequence ID" value="KAJ3506953.1"/>
    <property type="molecule type" value="Genomic_DNA"/>
</dbReference>
<dbReference type="GO" id="GO:0008270">
    <property type="term" value="F:zinc ion binding"/>
    <property type="evidence" value="ECO:0007669"/>
    <property type="project" value="UniProtKB-KW"/>
</dbReference>
<feature type="region of interest" description="Disordered" evidence="2">
    <location>
        <begin position="220"/>
        <end position="280"/>
    </location>
</feature>
<dbReference type="Proteomes" id="UP001148786">
    <property type="component" value="Unassembled WGS sequence"/>
</dbReference>
<dbReference type="CDD" id="cd16449">
    <property type="entry name" value="RING-HC"/>
    <property type="match status" value="1"/>
</dbReference>
<dbReference type="OrthoDB" id="8062037at2759"/>
<dbReference type="Gene3D" id="3.30.40.10">
    <property type="entry name" value="Zinc/RING finger domain, C3HC4 (zinc finger)"/>
    <property type="match status" value="1"/>
</dbReference>
<evidence type="ECO:0000313" key="4">
    <source>
        <dbReference type="EMBL" id="KAJ3506953.1"/>
    </source>
</evidence>
<name>A0A9W8JW80_9AGAR</name>
<keyword evidence="1" id="KW-0863">Zinc-finger</keyword>
<dbReference type="InterPro" id="IPR001841">
    <property type="entry name" value="Znf_RING"/>
</dbReference>
<proteinExistence type="predicted"/>
<organism evidence="4 5">
    <name type="scientific">Agrocybe chaxingu</name>
    <dbReference type="NCBI Taxonomy" id="84603"/>
    <lineage>
        <taxon>Eukaryota</taxon>
        <taxon>Fungi</taxon>
        <taxon>Dikarya</taxon>
        <taxon>Basidiomycota</taxon>
        <taxon>Agaricomycotina</taxon>
        <taxon>Agaricomycetes</taxon>
        <taxon>Agaricomycetidae</taxon>
        <taxon>Agaricales</taxon>
        <taxon>Agaricineae</taxon>
        <taxon>Strophariaceae</taxon>
        <taxon>Agrocybe</taxon>
    </lineage>
</organism>
<gene>
    <name evidence="4" type="ORF">NLJ89_g6572</name>
</gene>
<dbReference type="AlphaFoldDB" id="A0A9W8JW80"/>